<dbReference type="RefSeq" id="WP_176907065.1">
    <property type="nucleotide sequence ID" value="NZ_JABKAU010000005.1"/>
</dbReference>
<dbReference type="AlphaFoldDB" id="A0A7Y7PM64"/>
<evidence type="ECO:0000313" key="3">
    <source>
        <dbReference type="EMBL" id="NVO30366.1"/>
    </source>
</evidence>
<feature type="domain" description="Uncharacterized protein YyaB-like PH" evidence="2">
    <location>
        <begin position="54"/>
        <end position="129"/>
    </location>
</feature>
<feature type="transmembrane region" description="Helical" evidence="1">
    <location>
        <begin position="9"/>
        <end position="28"/>
    </location>
</feature>
<gene>
    <name evidence="3" type="ORF">HW554_04030</name>
</gene>
<keyword evidence="1" id="KW-0812">Transmembrane</keyword>
<sequence length="135" mass="15190">MKQIFPSEISWWLFGPIVALLVGSGVYAAVAQTWLDALTMVAALALFLWLLRRTYYELQPEKQLLRVVSGPLVWRVPVQDITSILPTRSPFSSPALSLDRLKIHYGKYRSVMISPADRAGFLAALLQLNPAIRHD</sequence>
<dbReference type="EMBL" id="JABKAU010000005">
    <property type="protein sequence ID" value="NVO30366.1"/>
    <property type="molecule type" value="Genomic_DNA"/>
</dbReference>
<dbReference type="Pfam" id="PF06713">
    <property type="entry name" value="bPH_4"/>
    <property type="match status" value="1"/>
</dbReference>
<dbReference type="Proteomes" id="UP000565521">
    <property type="component" value="Unassembled WGS sequence"/>
</dbReference>
<keyword evidence="1" id="KW-1133">Transmembrane helix</keyword>
<reference evidence="3 4" key="1">
    <citation type="submission" date="2020-05" db="EMBL/GenBank/DDBJ databases">
        <title>Hymenobacter terrestris sp. nov. and Hymenobacter lapidiphilus sp. nov., isolated from regoliths in Antarctica.</title>
        <authorList>
            <person name="Sedlacek I."/>
            <person name="Pantucek R."/>
            <person name="Zeman M."/>
            <person name="Holochova P."/>
            <person name="Kralova S."/>
            <person name="Stankova E."/>
            <person name="Sedo O."/>
            <person name="Micenkova L."/>
            <person name="Svec P."/>
            <person name="Gupta V."/>
            <person name="Sood U."/>
            <person name="Korpole U.S."/>
            <person name="Lal R."/>
        </authorList>
    </citation>
    <scope>NUCLEOTIDE SEQUENCE [LARGE SCALE GENOMIC DNA]</scope>
    <source>
        <strain evidence="3 4">P5342</strain>
    </source>
</reference>
<keyword evidence="1" id="KW-0472">Membrane</keyword>
<feature type="transmembrane region" description="Helical" evidence="1">
    <location>
        <begin position="34"/>
        <end position="51"/>
    </location>
</feature>
<dbReference type="GO" id="GO:0030153">
    <property type="term" value="P:bacteriocin immunity"/>
    <property type="evidence" value="ECO:0007669"/>
    <property type="project" value="InterPro"/>
</dbReference>
<proteinExistence type="predicted"/>
<protein>
    <submittedName>
        <fullName evidence="3">PH domain-containing protein</fullName>
    </submittedName>
</protein>
<comment type="caution">
    <text evidence="3">The sequence shown here is derived from an EMBL/GenBank/DDBJ whole genome shotgun (WGS) entry which is preliminary data.</text>
</comment>
<evidence type="ECO:0000313" key="4">
    <source>
        <dbReference type="Proteomes" id="UP000565521"/>
    </source>
</evidence>
<evidence type="ECO:0000256" key="1">
    <source>
        <dbReference type="SAM" id="Phobius"/>
    </source>
</evidence>
<dbReference type="InterPro" id="IPR009589">
    <property type="entry name" value="PH_YyaB-like"/>
</dbReference>
<keyword evidence="4" id="KW-1185">Reference proteome</keyword>
<accession>A0A7Y7PM64</accession>
<organism evidence="3 4">
    <name type="scientific">Hymenobacter lapidiphilus</name>
    <dbReference type="NCBI Taxonomy" id="2608003"/>
    <lineage>
        <taxon>Bacteria</taxon>
        <taxon>Pseudomonadati</taxon>
        <taxon>Bacteroidota</taxon>
        <taxon>Cytophagia</taxon>
        <taxon>Cytophagales</taxon>
        <taxon>Hymenobacteraceae</taxon>
        <taxon>Hymenobacter</taxon>
    </lineage>
</organism>
<name>A0A7Y7PM64_9BACT</name>
<evidence type="ECO:0000259" key="2">
    <source>
        <dbReference type="Pfam" id="PF06713"/>
    </source>
</evidence>